<accession>Q01ZL4</accession>
<organism evidence="1">
    <name type="scientific">Solibacter usitatus (strain Ellin6076)</name>
    <dbReference type="NCBI Taxonomy" id="234267"/>
    <lineage>
        <taxon>Bacteria</taxon>
        <taxon>Pseudomonadati</taxon>
        <taxon>Acidobacteriota</taxon>
        <taxon>Terriglobia</taxon>
        <taxon>Bryobacterales</taxon>
        <taxon>Solibacteraceae</taxon>
        <taxon>Candidatus Solibacter</taxon>
    </lineage>
</organism>
<dbReference type="EMBL" id="CP000473">
    <property type="protein sequence ID" value="ABJ84901.1"/>
    <property type="molecule type" value="Genomic_DNA"/>
</dbReference>
<name>Q01ZL4_SOLUE</name>
<protein>
    <submittedName>
        <fullName evidence="1">Putative esterase</fullName>
    </submittedName>
</protein>
<dbReference type="ESTHER" id="solue-q01zl4">
    <property type="family name" value="A85-IroE-IroD-Fes-Yiel"/>
</dbReference>
<dbReference type="InParanoid" id="Q01ZL4"/>
<dbReference type="AlphaFoldDB" id="Q01ZL4"/>
<sequence length="280" mass="31447">MWSRFEVDVAYTGALSEPRAKDQGRIRLHNRFPSRYLSTPRDIVVYLPPEYGSEPCSVLYLQDGQNLFDPATAFAGQDWGADITADQLIRDGAIGPLIIVGVYNTGVRRISEYTPTKDSGRRKGGKGDRYAKMMARELKPFIDQQYLTRRGTSHNGVGGSSLGGLVALETGLLYPAVFGRLAILSPSVWWDNRSILEMVRAYKFAMHPRVWLDAGTEEGDRPRQVIDDVRLLRDALVEKGWREGADLRLCEVAGAGHNEPAWAARFGEVLRYLFPREESR</sequence>
<dbReference type="InterPro" id="IPR000801">
    <property type="entry name" value="Esterase-like"/>
</dbReference>
<dbReference type="PANTHER" id="PTHR48098">
    <property type="entry name" value="ENTEROCHELIN ESTERASE-RELATED"/>
    <property type="match status" value="1"/>
</dbReference>
<dbReference type="STRING" id="234267.Acid_3934"/>
<dbReference type="HOGENOM" id="CLU_039834_1_2_0"/>
<dbReference type="InterPro" id="IPR050583">
    <property type="entry name" value="Mycobacterial_A85_antigen"/>
</dbReference>
<dbReference type="SUPFAM" id="SSF53474">
    <property type="entry name" value="alpha/beta-Hydrolases"/>
    <property type="match status" value="1"/>
</dbReference>
<dbReference type="PANTHER" id="PTHR48098:SF6">
    <property type="entry name" value="FERRI-BACILLIBACTIN ESTERASE BESA"/>
    <property type="match status" value="1"/>
</dbReference>
<dbReference type="InterPro" id="IPR029058">
    <property type="entry name" value="AB_hydrolase_fold"/>
</dbReference>
<evidence type="ECO:0000313" key="1">
    <source>
        <dbReference type="EMBL" id="ABJ84901.1"/>
    </source>
</evidence>
<dbReference type="eggNOG" id="COG2382">
    <property type="taxonomic scope" value="Bacteria"/>
</dbReference>
<gene>
    <name evidence="1" type="ordered locus">Acid_3934</name>
</gene>
<proteinExistence type="predicted"/>
<dbReference type="KEGG" id="sus:Acid_3934"/>
<dbReference type="Gene3D" id="3.40.50.1820">
    <property type="entry name" value="alpha/beta hydrolase"/>
    <property type="match status" value="1"/>
</dbReference>
<dbReference type="Pfam" id="PF00756">
    <property type="entry name" value="Esterase"/>
    <property type="match status" value="1"/>
</dbReference>
<reference evidence="1" key="1">
    <citation type="submission" date="2006-10" db="EMBL/GenBank/DDBJ databases">
        <title>Complete sequence of Solibacter usitatus Ellin6076.</title>
        <authorList>
            <consortium name="US DOE Joint Genome Institute"/>
            <person name="Copeland A."/>
            <person name="Lucas S."/>
            <person name="Lapidus A."/>
            <person name="Barry K."/>
            <person name="Detter J.C."/>
            <person name="Glavina del Rio T."/>
            <person name="Hammon N."/>
            <person name="Israni S."/>
            <person name="Dalin E."/>
            <person name="Tice H."/>
            <person name="Pitluck S."/>
            <person name="Thompson L.S."/>
            <person name="Brettin T."/>
            <person name="Bruce D."/>
            <person name="Han C."/>
            <person name="Tapia R."/>
            <person name="Gilna P."/>
            <person name="Schmutz J."/>
            <person name="Larimer F."/>
            <person name="Land M."/>
            <person name="Hauser L."/>
            <person name="Kyrpides N."/>
            <person name="Mikhailova N."/>
            <person name="Janssen P.H."/>
            <person name="Kuske C.R."/>
            <person name="Richardson P."/>
        </authorList>
    </citation>
    <scope>NUCLEOTIDE SEQUENCE</scope>
    <source>
        <strain evidence="1">Ellin6076</strain>
    </source>
</reference>